<dbReference type="AlphaFoldDB" id="D5BEG9"/>
<gene>
    <name evidence="1" type="ordered locus">ZPR_4654</name>
</gene>
<name>D5BEG9_ZUNPS</name>
<reference evidence="1 2" key="1">
    <citation type="journal article" date="2010" name="BMC Genomics">
        <title>The complete genome of Zunongwangia profunda SM-A87 reveals its adaptation to the deep-sea environment and ecological role in sedimentary organic nitrogen degradation.</title>
        <authorList>
            <person name="Qin Q.L."/>
            <person name="Zhang X.Y."/>
            <person name="Wang X.M."/>
            <person name="Liu G.M."/>
            <person name="Chen X.L."/>
            <person name="Xie B.B."/>
            <person name="Dang H.Y."/>
            <person name="Zhou B.C."/>
            <person name="Yu J."/>
            <person name="Zhang Y.Z."/>
        </authorList>
    </citation>
    <scope>NUCLEOTIDE SEQUENCE [LARGE SCALE GENOMIC DNA]</scope>
    <source>
        <strain evidence="2">DSM 18752 / CCTCC AB 206139 / SM-A87</strain>
    </source>
</reference>
<proteinExistence type="predicted"/>
<evidence type="ECO:0000313" key="2">
    <source>
        <dbReference type="Proteomes" id="UP000001654"/>
    </source>
</evidence>
<protein>
    <submittedName>
        <fullName evidence="1">Uncharacterized protein</fullName>
    </submittedName>
</protein>
<dbReference type="Proteomes" id="UP000001654">
    <property type="component" value="Chromosome"/>
</dbReference>
<keyword evidence="2" id="KW-1185">Reference proteome</keyword>
<dbReference type="HOGENOM" id="CLU_3368221_0_0_10"/>
<organism evidence="1 2">
    <name type="scientific">Zunongwangia profunda (strain DSM 18752 / CCTCC AB 206139 / SM-A87)</name>
    <name type="common">Wangia profunda</name>
    <dbReference type="NCBI Taxonomy" id="655815"/>
    <lineage>
        <taxon>Bacteria</taxon>
        <taxon>Pseudomonadati</taxon>
        <taxon>Bacteroidota</taxon>
        <taxon>Flavobacteriia</taxon>
        <taxon>Flavobacteriales</taxon>
        <taxon>Flavobacteriaceae</taxon>
        <taxon>Zunongwangia</taxon>
    </lineage>
</organism>
<evidence type="ECO:0000313" key="1">
    <source>
        <dbReference type="EMBL" id="ADF54954.1"/>
    </source>
</evidence>
<sequence>MALRKLPKTRLGSGWGIKAKFGLTAMKFIDHLILN</sequence>
<dbReference type="EMBL" id="CP001650">
    <property type="protein sequence ID" value="ADF54954.1"/>
    <property type="molecule type" value="Genomic_DNA"/>
</dbReference>
<dbReference type="KEGG" id="zpr:ZPR_4654"/>
<accession>D5BEG9</accession>